<accession>A0A0C1MS93</accession>
<dbReference type="InterPro" id="IPR029024">
    <property type="entry name" value="TerB-like"/>
</dbReference>
<dbReference type="SUPFAM" id="SSF158682">
    <property type="entry name" value="TerB-like"/>
    <property type="match status" value="1"/>
</dbReference>
<protein>
    <recommendedName>
        <fullName evidence="3">Co-chaperone DjlA N-terminal domain-containing protein</fullName>
    </recommendedName>
</protein>
<dbReference type="RefSeq" id="WP_039609388.1">
    <property type="nucleotide sequence ID" value="NZ_JWIC01000005.1"/>
</dbReference>
<name>A0A0C1MS93_9GAMM</name>
<organism evidence="1 2">
    <name type="scientific">Pseudoalteromonas luteoviolacea</name>
    <dbReference type="NCBI Taxonomy" id="43657"/>
    <lineage>
        <taxon>Bacteria</taxon>
        <taxon>Pseudomonadati</taxon>
        <taxon>Pseudomonadota</taxon>
        <taxon>Gammaproteobacteria</taxon>
        <taxon>Alteromonadales</taxon>
        <taxon>Pseudoalteromonadaceae</taxon>
        <taxon>Pseudoalteromonas</taxon>
    </lineage>
</organism>
<evidence type="ECO:0008006" key="3">
    <source>
        <dbReference type="Google" id="ProtNLM"/>
    </source>
</evidence>
<dbReference type="OrthoDB" id="6298730at2"/>
<sequence length="130" mass="14993">MKFEQLLSHFDTGICIDQLQKESLLDLALLFIGVDGKIDDSEKRVVYEWANQLQWNSTIALEDYFEDSLSKSVLAVQQNDIESFIQHRMHHIVDEPMRKFVKELVIKVIEADGVVDDAEKRALAMLEAEL</sequence>
<dbReference type="AlphaFoldDB" id="A0A0C1MS93"/>
<gene>
    <name evidence="1" type="ORF">JF50_10620</name>
</gene>
<proteinExistence type="predicted"/>
<dbReference type="Proteomes" id="UP000031327">
    <property type="component" value="Unassembled WGS sequence"/>
</dbReference>
<dbReference type="EMBL" id="JWIC01000005">
    <property type="protein sequence ID" value="KID57618.1"/>
    <property type="molecule type" value="Genomic_DNA"/>
</dbReference>
<evidence type="ECO:0000313" key="2">
    <source>
        <dbReference type="Proteomes" id="UP000031327"/>
    </source>
</evidence>
<dbReference type="Gene3D" id="1.10.3680.10">
    <property type="entry name" value="TerB-like"/>
    <property type="match status" value="1"/>
</dbReference>
<comment type="caution">
    <text evidence="1">The sequence shown here is derived from an EMBL/GenBank/DDBJ whole genome shotgun (WGS) entry which is preliminary data.</text>
</comment>
<evidence type="ECO:0000313" key="1">
    <source>
        <dbReference type="EMBL" id="KID57618.1"/>
    </source>
</evidence>
<reference evidence="1 2" key="1">
    <citation type="submission" date="2014-12" db="EMBL/GenBank/DDBJ databases">
        <title>Draft Genome Sequence of Pseudoalteromonas luteoviolacea HI1.</title>
        <authorList>
            <person name="Asahina A.Y."/>
            <person name="Hadfield M.G."/>
        </authorList>
    </citation>
    <scope>NUCLEOTIDE SEQUENCE [LARGE SCALE GENOMIC DNA]</scope>
    <source>
        <strain evidence="1 2">HI1</strain>
    </source>
</reference>